<feature type="compositionally biased region" description="Acidic residues" evidence="1">
    <location>
        <begin position="303"/>
        <end position="313"/>
    </location>
</feature>
<organism evidence="4">
    <name type="scientific">viral metagenome</name>
    <dbReference type="NCBI Taxonomy" id="1070528"/>
    <lineage>
        <taxon>unclassified sequences</taxon>
        <taxon>metagenomes</taxon>
        <taxon>organismal metagenomes</taxon>
    </lineage>
</organism>
<proteinExistence type="predicted"/>
<keyword evidence="2" id="KW-0812">Transmembrane</keyword>
<keyword evidence="2" id="KW-0472">Membrane</keyword>
<dbReference type="AlphaFoldDB" id="A0A6C0F8A8"/>
<keyword evidence="2" id="KW-1133">Transmembrane helix</keyword>
<evidence type="ECO:0000256" key="1">
    <source>
        <dbReference type="SAM" id="MobiDB-lite"/>
    </source>
</evidence>
<evidence type="ECO:0000313" key="4">
    <source>
        <dbReference type="EMBL" id="QHT37918.1"/>
    </source>
</evidence>
<dbReference type="SUPFAM" id="SSF51197">
    <property type="entry name" value="Clavaminate synthase-like"/>
    <property type="match status" value="1"/>
</dbReference>
<dbReference type="InterPro" id="IPR041667">
    <property type="entry name" value="Cupin_8"/>
</dbReference>
<evidence type="ECO:0000256" key="2">
    <source>
        <dbReference type="SAM" id="Phobius"/>
    </source>
</evidence>
<name>A0A6C0F8A8_9ZZZZ</name>
<dbReference type="InterPro" id="IPR003347">
    <property type="entry name" value="JmjC_dom"/>
</dbReference>
<feature type="domain" description="JmjC" evidence="3">
    <location>
        <begin position="118"/>
        <end position="282"/>
    </location>
</feature>
<dbReference type="PROSITE" id="PS51184">
    <property type="entry name" value="JMJC"/>
    <property type="match status" value="1"/>
</dbReference>
<accession>A0A6C0F8A8</accession>
<reference evidence="4" key="1">
    <citation type="journal article" date="2020" name="Nature">
        <title>Giant virus diversity and host interactions through global metagenomics.</title>
        <authorList>
            <person name="Schulz F."/>
            <person name="Roux S."/>
            <person name="Paez-Espino D."/>
            <person name="Jungbluth S."/>
            <person name="Walsh D.A."/>
            <person name="Denef V.J."/>
            <person name="McMahon K.D."/>
            <person name="Konstantinidis K.T."/>
            <person name="Eloe-Fadrosh E.A."/>
            <person name="Kyrpides N.C."/>
            <person name="Woyke T."/>
        </authorList>
    </citation>
    <scope>NUCLEOTIDE SEQUENCE</scope>
    <source>
        <strain evidence="4">GVMAG-S-ERX556049-19</strain>
    </source>
</reference>
<feature type="transmembrane region" description="Helical" evidence="2">
    <location>
        <begin position="6"/>
        <end position="24"/>
    </location>
</feature>
<dbReference type="EMBL" id="MN738822">
    <property type="protein sequence ID" value="QHT37918.1"/>
    <property type="molecule type" value="Genomic_DNA"/>
</dbReference>
<dbReference type="Pfam" id="PF13621">
    <property type="entry name" value="Cupin_8"/>
    <property type="match status" value="1"/>
</dbReference>
<evidence type="ECO:0000259" key="3">
    <source>
        <dbReference type="PROSITE" id="PS51184"/>
    </source>
</evidence>
<protein>
    <recommendedName>
        <fullName evidence="3">JmjC domain-containing protein</fullName>
    </recommendedName>
</protein>
<sequence length="326" mass="39074">MNLFFHLIIFVIIFIVYINIIHLLKTSEDLEIYELDYKDNDYFQEVCNLKQPATFSYEQIHPNFVDSINEDFLELKSNNDVKIKEIPDYYSEDIKSVDYFILPLKSYLTLIKSDTHGNYISEDNHFFIEESGTFDLYQTNDDILQPKFSVNKKYDLLCGSKNAHTTFKYHNNLRHYLVIHSGKIKIKMTPWKSHKYLYPIKDYYNYEFRSPINIWKPQRKYFQEMDKMKFLDFELEKGQALYIPPYWWYSIQYTTDNTIVSAFTYDTLTNYIATSKDIGLYYLQQSNTKTKISKTFDLPEINESNDDAFENEQDEKQTETIQESSI</sequence>
<dbReference type="Gene3D" id="2.60.120.650">
    <property type="entry name" value="Cupin"/>
    <property type="match status" value="1"/>
</dbReference>
<feature type="region of interest" description="Disordered" evidence="1">
    <location>
        <begin position="303"/>
        <end position="326"/>
    </location>
</feature>